<reference evidence="1" key="1">
    <citation type="submission" date="2019-07" db="EMBL/GenBank/DDBJ databases">
        <authorList>
            <person name="Dittberner H."/>
        </authorList>
    </citation>
    <scope>NUCLEOTIDE SEQUENCE [LARGE SCALE GENOMIC DNA]</scope>
</reference>
<evidence type="ECO:0000313" key="1">
    <source>
        <dbReference type="EMBL" id="VVB05048.1"/>
    </source>
</evidence>
<dbReference type="Pfam" id="PF03690">
    <property type="entry name" value="MYG1_exonuc"/>
    <property type="match status" value="1"/>
</dbReference>
<organism evidence="1 2">
    <name type="scientific">Arabis nemorensis</name>
    <dbReference type="NCBI Taxonomy" id="586526"/>
    <lineage>
        <taxon>Eukaryota</taxon>
        <taxon>Viridiplantae</taxon>
        <taxon>Streptophyta</taxon>
        <taxon>Embryophyta</taxon>
        <taxon>Tracheophyta</taxon>
        <taxon>Spermatophyta</taxon>
        <taxon>Magnoliopsida</taxon>
        <taxon>eudicotyledons</taxon>
        <taxon>Gunneridae</taxon>
        <taxon>Pentapetalae</taxon>
        <taxon>rosids</taxon>
        <taxon>malvids</taxon>
        <taxon>Brassicales</taxon>
        <taxon>Brassicaceae</taxon>
        <taxon>Arabideae</taxon>
        <taxon>Arabis</taxon>
    </lineage>
</organism>
<name>A0A565BUL0_9BRAS</name>
<proteinExistence type="predicted"/>
<dbReference type="EMBL" id="CABITT030000005">
    <property type="protein sequence ID" value="VVB05048.1"/>
    <property type="molecule type" value="Genomic_DNA"/>
</dbReference>
<accession>A0A565BUL0</accession>
<protein>
    <submittedName>
        <fullName evidence="1">Uncharacterized protein</fullName>
    </submittedName>
</protein>
<dbReference type="GO" id="GO:0005634">
    <property type="term" value="C:nucleus"/>
    <property type="evidence" value="ECO:0007669"/>
    <property type="project" value="TreeGrafter"/>
</dbReference>
<comment type="caution">
    <text evidence="1">The sequence shown here is derived from an EMBL/GenBank/DDBJ whole genome shotgun (WGS) entry which is preliminary data.</text>
</comment>
<dbReference type="Proteomes" id="UP000489600">
    <property type="component" value="Unassembled WGS sequence"/>
</dbReference>
<evidence type="ECO:0000313" key="2">
    <source>
        <dbReference type="Proteomes" id="UP000489600"/>
    </source>
</evidence>
<dbReference type="InterPro" id="IPR003226">
    <property type="entry name" value="MYG1_exonuclease"/>
</dbReference>
<keyword evidence="2" id="KW-1185">Reference proteome</keyword>
<dbReference type="PANTHER" id="PTHR11215:SF5">
    <property type="entry name" value="METAL-DEPENDENT PROTEIN HYDROLASE"/>
    <property type="match status" value="1"/>
</dbReference>
<sequence>MFGSRGLCCSRIWNHSLLLKRSGNFRANFSTNSVAKQKRVGTHNGTVHCDETLACFILRLSSRFSDAQIVRTRDHQVLEKVDAALDVGGVYDPDSERYDHHQKGFTEVFGHGFMMERKLLRI</sequence>
<gene>
    <name evidence="1" type="ORF">ANE_LOCUS15492</name>
</gene>
<dbReference type="GO" id="GO:0005737">
    <property type="term" value="C:cytoplasm"/>
    <property type="evidence" value="ECO:0007669"/>
    <property type="project" value="TreeGrafter"/>
</dbReference>
<dbReference type="OrthoDB" id="10265310at2759"/>
<dbReference type="PANTHER" id="PTHR11215">
    <property type="entry name" value="METAL DEPENDENT HYDROLASE - RELATED"/>
    <property type="match status" value="1"/>
</dbReference>
<dbReference type="AlphaFoldDB" id="A0A565BUL0"/>